<gene>
    <name evidence="1" type="ORF">SCMC78_12550</name>
</gene>
<dbReference type="KEGG" id="stcm:SCMC78_12550"/>
<proteinExistence type="predicted"/>
<sequence>MTKYQDPNSDIPQYSLEYLRSLRASGENEELVRLFNAGHFVEAEAEEAQRKVENRRYYRRKAAGPNEMKKWQGDGDSASS</sequence>
<dbReference type="RefSeq" id="WP_351446631.1">
    <property type="nucleotide sequence ID" value="NZ_AP035884.1"/>
</dbReference>
<reference evidence="1" key="1">
    <citation type="submission" date="2024-07" db="EMBL/GenBank/DDBJ databases">
        <title>Complete genome sequences of cellulolytic bacteria, Kitasatospora sp. CMC57 and Streptomyces sp. CMC78, isolated from Japanese agricultural soil.</title>
        <authorList>
            <person name="Hashimoto T."/>
            <person name="Ito M."/>
            <person name="Iwamoto M."/>
            <person name="Fukahori D."/>
            <person name="Shoda T."/>
            <person name="Sakoda M."/>
            <person name="Morohoshi T."/>
            <person name="Mitsuboshi M."/>
            <person name="Nishizawa T."/>
        </authorList>
    </citation>
    <scope>NUCLEOTIDE SEQUENCE</scope>
    <source>
        <strain evidence="1">CMC78</strain>
    </source>
</reference>
<dbReference type="AlphaFoldDB" id="A0AB33K8D9"/>
<organism evidence="1">
    <name type="scientific">Streptomyces sp. CMC78</name>
    <dbReference type="NCBI Taxonomy" id="3231512"/>
    <lineage>
        <taxon>Bacteria</taxon>
        <taxon>Bacillati</taxon>
        <taxon>Actinomycetota</taxon>
        <taxon>Actinomycetes</taxon>
        <taxon>Kitasatosporales</taxon>
        <taxon>Streptomycetaceae</taxon>
        <taxon>Streptomyces</taxon>
    </lineage>
</organism>
<dbReference type="EMBL" id="AP035884">
    <property type="protein sequence ID" value="BFP51448.1"/>
    <property type="molecule type" value="Genomic_DNA"/>
</dbReference>
<name>A0AB33K8D9_9ACTN</name>
<accession>A0AB33K8D9</accession>
<evidence type="ECO:0000313" key="1">
    <source>
        <dbReference type="EMBL" id="BFP51448.1"/>
    </source>
</evidence>
<protein>
    <submittedName>
        <fullName evidence="1">Uncharacterized protein</fullName>
    </submittedName>
</protein>